<accession>K0INJ3</accession>
<dbReference type="BioCyc" id="CNIT1237085:G1324-2551-MONOMER"/>
<dbReference type="InParanoid" id="K0INJ3"/>
<proteinExistence type="predicted"/>
<dbReference type="GO" id="GO:0003677">
    <property type="term" value="F:DNA binding"/>
    <property type="evidence" value="ECO:0007669"/>
    <property type="project" value="UniProtKB-KW"/>
</dbReference>
<dbReference type="PANTHER" id="PTHR33204:SF18">
    <property type="entry name" value="TRANSCRIPTIONAL REGULATORY PROTEIN"/>
    <property type="match status" value="1"/>
</dbReference>
<keyword evidence="3" id="KW-0804">Transcription</keyword>
<evidence type="ECO:0000256" key="2">
    <source>
        <dbReference type="ARBA" id="ARBA00023125"/>
    </source>
</evidence>
<dbReference type="AlphaFoldDB" id="K0INJ3"/>
<dbReference type="SUPFAM" id="SSF46785">
    <property type="entry name" value="Winged helix' DNA-binding domain"/>
    <property type="match status" value="1"/>
</dbReference>
<feature type="domain" description="HTH hxlR-type" evidence="4">
    <location>
        <begin position="1"/>
        <end position="85"/>
    </location>
</feature>
<dbReference type="PANTHER" id="PTHR33204">
    <property type="entry name" value="TRANSCRIPTIONAL REGULATOR, MARR FAMILY"/>
    <property type="match status" value="1"/>
</dbReference>
<evidence type="ECO:0000313" key="6">
    <source>
        <dbReference type="Proteomes" id="UP000008037"/>
    </source>
</evidence>
<evidence type="ECO:0000256" key="3">
    <source>
        <dbReference type="ARBA" id="ARBA00023163"/>
    </source>
</evidence>
<dbReference type="PROSITE" id="PS51118">
    <property type="entry name" value="HTH_HXLR"/>
    <property type="match status" value="1"/>
</dbReference>
<dbReference type="EMBL" id="CP002408">
    <property type="protein sequence ID" value="AFU59474.1"/>
    <property type="molecule type" value="Genomic_DNA"/>
</dbReference>
<keyword evidence="1" id="KW-0805">Transcription regulation</keyword>
<dbReference type="InterPro" id="IPR002577">
    <property type="entry name" value="HTH_HxlR"/>
</dbReference>
<evidence type="ECO:0000256" key="1">
    <source>
        <dbReference type="ARBA" id="ARBA00023015"/>
    </source>
</evidence>
<dbReference type="HOGENOM" id="CLU_111585_5_3_2"/>
<dbReference type="Proteomes" id="UP000008037">
    <property type="component" value="Chromosome"/>
</dbReference>
<reference evidence="5 6" key="1">
    <citation type="journal article" date="2012" name="Environ. Microbiol.">
        <title>The genome of the ammonia-oxidizing Candidatus Nitrososphaera gargensis: insights into metabolic versatility and environmental adaptations.</title>
        <authorList>
            <person name="Spang A."/>
            <person name="Poehlein A."/>
            <person name="Offre P."/>
            <person name="Zumbragel S."/>
            <person name="Haider S."/>
            <person name="Rychlik N."/>
            <person name="Nowka B."/>
            <person name="Schmeisser C."/>
            <person name="Lebedeva E.V."/>
            <person name="Rattei T."/>
            <person name="Bohm C."/>
            <person name="Schmid M."/>
            <person name="Galushko A."/>
            <person name="Hatzenpichler R."/>
            <person name="Weinmaier T."/>
            <person name="Daniel R."/>
            <person name="Schleper C."/>
            <person name="Spieck E."/>
            <person name="Streit W."/>
            <person name="Wagner M."/>
        </authorList>
    </citation>
    <scope>NUCLEOTIDE SEQUENCE [LARGE SCALE GENOMIC DNA]</scope>
    <source>
        <strain evidence="6">Ga9.2</strain>
    </source>
</reference>
<sequence length="104" mass="12182">MLILRNMIYSKQKHFNEFLNSIEGINLNTLSTRLREMEKNQLIERRIFHEIPVRIEYTLTEKGKDLIPIIEQMGAFSMKHAPEIFKNSKASSFQELCGRDPASL</sequence>
<dbReference type="Gene3D" id="1.10.10.10">
    <property type="entry name" value="Winged helix-like DNA-binding domain superfamily/Winged helix DNA-binding domain"/>
    <property type="match status" value="1"/>
</dbReference>
<protein>
    <submittedName>
        <fullName evidence="5">Putative transcriptional regulator, HxlR family</fullName>
    </submittedName>
</protein>
<evidence type="ECO:0000259" key="4">
    <source>
        <dbReference type="PROSITE" id="PS51118"/>
    </source>
</evidence>
<name>K0INJ3_NITGG</name>
<dbReference type="KEGG" id="nga:Ngar_c25520"/>
<organism evidence="5 6">
    <name type="scientific">Nitrososphaera gargensis (strain Ga9.2)</name>
    <dbReference type="NCBI Taxonomy" id="1237085"/>
    <lineage>
        <taxon>Archaea</taxon>
        <taxon>Nitrososphaerota</taxon>
        <taxon>Nitrososphaeria</taxon>
        <taxon>Nitrososphaerales</taxon>
        <taxon>Nitrososphaeraceae</taxon>
        <taxon>Nitrososphaera</taxon>
    </lineage>
</organism>
<dbReference type="InterPro" id="IPR036388">
    <property type="entry name" value="WH-like_DNA-bd_sf"/>
</dbReference>
<dbReference type="STRING" id="1237085.Ngar_c25520"/>
<dbReference type="Pfam" id="PF01638">
    <property type="entry name" value="HxlR"/>
    <property type="match status" value="1"/>
</dbReference>
<dbReference type="PATRIC" id="fig|1237085.11.peg.2529"/>
<gene>
    <name evidence="5" type="ordered locus">Ngar_c25520</name>
</gene>
<dbReference type="InterPro" id="IPR036390">
    <property type="entry name" value="WH_DNA-bd_sf"/>
</dbReference>
<evidence type="ECO:0000313" key="5">
    <source>
        <dbReference type="EMBL" id="AFU59474.1"/>
    </source>
</evidence>
<keyword evidence="6" id="KW-1185">Reference proteome</keyword>
<keyword evidence="2" id="KW-0238">DNA-binding</keyword>